<sequence length="133" mass="14730">MNSNKTMYRISLGIFCLAILGAVANSIVNYSTVAETFLKLGYPSYLIEILGVAQVIGVLLLILNKGQWFIEWVYAGFFLNLILGFIAHLVSNYGNGASAVLCLIPLLVSYILYKRMEQTEVGKNKIGDINYNV</sequence>
<proteinExistence type="predicted"/>
<dbReference type="GO" id="GO:0016020">
    <property type="term" value="C:membrane"/>
    <property type="evidence" value="ECO:0007669"/>
    <property type="project" value="UniProtKB-SubCell"/>
</dbReference>
<keyword evidence="7" id="KW-1185">Reference proteome</keyword>
<keyword evidence="4 5" id="KW-0472">Membrane</keyword>
<feature type="transmembrane region" description="Helical" evidence="5">
    <location>
        <begin position="72"/>
        <end position="90"/>
    </location>
</feature>
<dbReference type="EMBL" id="MTBC01000013">
    <property type="protein sequence ID" value="OQD41579.1"/>
    <property type="molecule type" value="Genomic_DNA"/>
</dbReference>
<name>A0A1V6LN91_9FLAO</name>
<evidence type="ECO:0000256" key="5">
    <source>
        <dbReference type="SAM" id="Phobius"/>
    </source>
</evidence>
<gene>
    <name evidence="6" type="ORF">BUL40_15345</name>
</gene>
<evidence type="ECO:0000256" key="1">
    <source>
        <dbReference type="ARBA" id="ARBA00004141"/>
    </source>
</evidence>
<comment type="subcellular location">
    <subcellularLocation>
        <location evidence="1">Membrane</location>
        <topology evidence="1">Multi-pass membrane protein</topology>
    </subcellularLocation>
</comment>
<dbReference type="Pfam" id="PF13564">
    <property type="entry name" value="DoxX_2"/>
    <property type="match status" value="1"/>
</dbReference>
<evidence type="ECO:0000256" key="4">
    <source>
        <dbReference type="ARBA" id="ARBA00023136"/>
    </source>
</evidence>
<evidence type="ECO:0000256" key="2">
    <source>
        <dbReference type="ARBA" id="ARBA00022692"/>
    </source>
</evidence>
<keyword evidence="2 5" id="KW-0812">Transmembrane</keyword>
<evidence type="ECO:0008006" key="8">
    <source>
        <dbReference type="Google" id="ProtNLM"/>
    </source>
</evidence>
<dbReference type="Proteomes" id="UP000191680">
    <property type="component" value="Unassembled WGS sequence"/>
</dbReference>
<organism evidence="6 7">
    <name type="scientific">Croceivirga radicis</name>
    <dbReference type="NCBI Taxonomy" id="1929488"/>
    <lineage>
        <taxon>Bacteria</taxon>
        <taxon>Pseudomonadati</taxon>
        <taxon>Bacteroidota</taxon>
        <taxon>Flavobacteriia</taxon>
        <taxon>Flavobacteriales</taxon>
        <taxon>Flavobacteriaceae</taxon>
        <taxon>Croceivirga</taxon>
    </lineage>
</organism>
<reference evidence="6 7" key="1">
    <citation type="submission" date="2016-12" db="EMBL/GenBank/DDBJ databases">
        <authorList>
            <person name="Song W.-J."/>
            <person name="Kurnit D.M."/>
        </authorList>
    </citation>
    <scope>NUCLEOTIDE SEQUENCE [LARGE SCALE GENOMIC DNA]</scope>
    <source>
        <strain evidence="6 7">HSG9</strain>
    </source>
</reference>
<evidence type="ECO:0000313" key="7">
    <source>
        <dbReference type="Proteomes" id="UP000191680"/>
    </source>
</evidence>
<evidence type="ECO:0000256" key="3">
    <source>
        <dbReference type="ARBA" id="ARBA00022989"/>
    </source>
</evidence>
<feature type="transmembrane region" description="Helical" evidence="5">
    <location>
        <begin position="42"/>
        <end position="63"/>
    </location>
</feature>
<dbReference type="OrthoDB" id="7960583at2"/>
<dbReference type="AlphaFoldDB" id="A0A1V6LN91"/>
<protein>
    <recommendedName>
        <fullName evidence="8">DoxX family protein</fullName>
    </recommendedName>
</protein>
<keyword evidence="3 5" id="KW-1133">Transmembrane helix</keyword>
<accession>A0A1V6LN91</accession>
<feature type="transmembrane region" description="Helical" evidence="5">
    <location>
        <begin position="96"/>
        <end position="113"/>
    </location>
</feature>
<dbReference type="InterPro" id="IPR032808">
    <property type="entry name" value="DoxX"/>
</dbReference>
<comment type="caution">
    <text evidence="6">The sequence shown here is derived from an EMBL/GenBank/DDBJ whole genome shotgun (WGS) entry which is preliminary data.</text>
</comment>
<evidence type="ECO:0000313" key="6">
    <source>
        <dbReference type="EMBL" id="OQD41579.1"/>
    </source>
</evidence>
<dbReference type="RefSeq" id="WP_080319951.1">
    <property type="nucleotide sequence ID" value="NZ_MTBC01000013.1"/>
</dbReference>